<dbReference type="Gene3D" id="3.30.310.80">
    <property type="entry name" value="Kinase associated domain 1, KA1"/>
    <property type="match status" value="1"/>
</dbReference>
<evidence type="ECO:0000313" key="2">
    <source>
        <dbReference type="Proteomes" id="UP000825935"/>
    </source>
</evidence>
<organism evidence="1 2">
    <name type="scientific">Ceratopteris richardii</name>
    <name type="common">Triangle waterfern</name>
    <dbReference type="NCBI Taxonomy" id="49495"/>
    <lineage>
        <taxon>Eukaryota</taxon>
        <taxon>Viridiplantae</taxon>
        <taxon>Streptophyta</taxon>
        <taxon>Embryophyta</taxon>
        <taxon>Tracheophyta</taxon>
        <taxon>Polypodiopsida</taxon>
        <taxon>Polypodiidae</taxon>
        <taxon>Polypodiales</taxon>
        <taxon>Pteridineae</taxon>
        <taxon>Pteridaceae</taxon>
        <taxon>Parkerioideae</taxon>
        <taxon>Ceratopteris</taxon>
    </lineage>
</organism>
<dbReference type="Proteomes" id="UP000825935">
    <property type="component" value="Chromosome 2"/>
</dbReference>
<dbReference type="CDD" id="cd12195">
    <property type="entry name" value="CIPK_C"/>
    <property type="match status" value="1"/>
</dbReference>
<dbReference type="EMBL" id="CM035407">
    <property type="protein sequence ID" value="KAH7442768.1"/>
    <property type="molecule type" value="Genomic_DNA"/>
</dbReference>
<sequence>MEETVKALGFDIEKQDYKMNLRGSECGQKPCLSIATKVFEVTPTLFMIGMRKDDGDTLEYRKFCDNFSTALKDVVWNTEAESYSSVV</sequence>
<dbReference type="OMA" id="YKIFCAR"/>
<protein>
    <submittedName>
        <fullName evidence="1">Uncharacterized protein</fullName>
    </submittedName>
</protein>
<proteinExistence type="predicted"/>
<name>A0A8T2V6T1_CERRI</name>
<accession>A0A8T2V6T1</accession>
<keyword evidence="2" id="KW-1185">Reference proteome</keyword>
<comment type="caution">
    <text evidence="1">The sequence shown here is derived from an EMBL/GenBank/DDBJ whole genome shotgun (WGS) entry which is preliminary data.</text>
</comment>
<evidence type="ECO:0000313" key="1">
    <source>
        <dbReference type="EMBL" id="KAH7442768.1"/>
    </source>
</evidence>
<dbReference type="AlphaFoldDB" id="A0A8T2V6T1"/>
<dbReference type="OrthoDB" id="1927112at2759"/>
<reference evidence="1" key="1">
    <citation type="submission" date="2021-08" db="EMBL/GenBank/DDBJ databases">
        <title>WGS assembly of Ceratopteris richardii.</title>
        <authorList>
            <person name="Marchant D.B."/>
            <person name="Chen G."/>
            <person name="Jenkins J."/>
            <person name="Shu S."/>
            <person name="Leebens-Mack J."/>
            <person name="Grimwood J."/>
            <person name="Schmutz J."/>
            <person name="Soltis P."/>
            <person name="Soltis D."/>
            <person name="Chen Z.-H."/>
        </authorList>
    </citation>
    <scope>NUCLEOTIDE SEQUENCE</scope>
    <source>
        <strain evidence="1">Whitten #5841</strain>
        <tissue evidence="1">Leaf</tissue>
    </source>
</reference>
<gene>
    <name evidence="1" type="ORF">KP509_02G000700</name>
</gene>